<evidence type="ECO:0000313" key="7">
    <source>
        <dbReference type="Proteomes" id="UP000222056"/>
    </source>
</evidence>
<accession>A0A1H6FH80</accession>
<dbReference type="GO" id="GO:0016491">
    <property type="term" value="F:oxidoreductase activity"/>
    <property type="evidence" value="ECO:0007669"/>
    <property type="project" value="UniProtKB-KW"/>
</dbReference>
<dbReference type="STRING" id="29539.SAMN02745716_0056"/>
<gene>
    <name evidence="6" type="ORF">SAMN02745716_0056</name>
</gene>
<feature type="binding site" evidence="4">
    <location>
        <position position="250"/>
    </location>
    <ligand>
        <name>FAD</name>
        <dbReference type="ChEBI" id="CHEBI:57692"/>
    </ligand>
</feature>
<dbReference type="PRINTS" id="PR00757">
    <property type="entry name" value="AMINEOXDASEF"/>
</dbReference>
<dbReference type="Gene3D" id="3.50.50.60">
    <property type="entry name" value="FAD/NAD(P)-binding domain"/>
    <property type="match status" value="1"/>
</dbReference>
<dbReference type="AlphaFoldDB" id="A0A1H6FH80"/>
<protein>
    <submittedName>
        <fullName evidence="6">Monoamine oxidase</fullName>
    </submittedName>
</protein>
<dbReference type="OrthoDB" id="337830at2"/>
<feature type="binding site" evidence="4">
    <location>
        <position position="355"/>
    </location>
    <ligand>
        <name>substrate</name>
    </ligand>
</feature>
<sequence length="470" mass="50574">MGGEKEALAAGQSRASQAVRVDVVVVGAGLAGLACARSLEARGLSVLVVEARDRVGGRVLGAEIDRGKYVELGAQWVGPTQDRVLALASELGIDTFPTYTAGENLLEHDGSVRRYRGTIPKLSPLVLADVQQALWRIDRLAQRVPPEAPWTAPDARRLDGQTAASWVRRNVATPTARRLLALAVEAVWACEPEDLSLLHLLFYVRSAGGMNRLLDTEGGAQERRFVGGSQRLPYALAAALATQPLLASPVRRIEWREAGVTVHAERVTAHASRCVVAVPPPLAARIEYDPPLPALRDQLTQRTPLGTVIKCMAVYDEPFWREEGLSGEATSTSGPVGVTFDNSPPDGAPGVLLGFLEGRAARALVGRPQSERREAVIACFARLFGPRARDPLAYLEHSWADDPWSRGCYGCHFTPGTWTDFGPALRAPIGPLHWAGAEYATRWNGYMDGAIRSGEEAAHAVAAELGGDRS</sequence>
<name>A0A1H6FH80_THEAL</name>
<dbReference type="Pfam" id="PF01593">
    <property type="entry name" value="Amino_oxidase"/>
    <property type="match status" value="1"/>
</dbReference>
<dbReference type="PROSITE" id="PS51257">
    <property type="entry name" value="PROKAR_LIPOPROTEIN"/>
    <property type="match status" value="1"/>
</dbReference>
<dbReference type="SUPFAM" id="SSF51905">
    <property type="entry name" value="FAD/NAD(P)-binding domain"/>
    <property type="match status" value="1"/>
</dbReference>
<dbReference type="EMBL" id="FNWJ01000001">
    <property type="protein sequence ID" value="SEH10209.1"/>
    <property type="molecule type" value="Genomic_DNA"/>
</dbReference>
<dbReference type="InterPro" id="IPR050703">
    <property type="entry name" value="Flavin_MAO"/>
</dbReference>
<keyword evidence="3" id="KW-0560">Oxidoreductase</keyword>
<dbReference type="PANTHER" id="PTHR43563:SF1">
    <property type="entry name" value="AMINE OXIDASE [FLAVIN-CONTAINING] B"/>
    <property type="match status" value="1"/>
</dbReference>
<evidence type="ECO:0000259" key="5">
    <source>
        <dbReference type="Pfam" id="PF01593"/>
    </source>
</evidence>
<feature type="domain" description="Amine oxidase" evidence="5">
    <location>
        <begin position="30"/>
        <end position="461"/>
    </location>
</feature>
<dbReference type="InterPro" id="IPR001613">
    <property type="entry name" value="Flavin_amine_oxidase"/>
</dbReference>
<dbReference type="SUPFAM" id="SSF54373">
    <property type="entry name" value="FAD-linked reductases, C-terminal domain"/>
    <property type="match status" value="1"/>
</dbReference>
<dbReference type="Gene3D" id="3.90.660.10">
    <property type="match status" value="1"/>
</dbReference>
<feature type="binding site" evidence="4">
    <location>
        <position position="438"/>
    </location>
    <ligand>
        <name>FAD</name>
        <dbReference type="ChEBI" id="CHEBI:57692"/>
    </ligand>
</feature>
<evidence type="ECO:0000256" key="1">
    <source>
        <dbReference type="ARBA" id="ARBA00001974"/>
    </source>
</evidence>
<dbReference type="Proteomes" id="UP000222056">
    <property type="component" value="Unassembled WGS sequence"/>
</dbReference>
<evidence type="ECO:0000256" key="3">
    <source>
        <dbReference type="ARBA" id="ARBA00023002"/>
    </source>
</evidence>
<evidence type="ECO:0000313" key="6">
    <source>
        <dbReference type="EMBL" id="SEH10209.1"/>
    </source>
</evidence>
<dbReference type="RefSeq" id="WP_093115158.1">
    <property type="nucleotide sequence ID" value="NZ_FNWJ01000001.1"/>
</dbReference>
<evidence type="ECO:0000256" key="2">
    <source>
        <dbReference type="ARBA" id="ARBA00005995"/>
    </source>
</evidence>
<comment type="similarity">
    <text evidence="2">Belongs to the flavin monoamine oxidase family.</text>
</comment>
<proteinExistence type="inferred from homology"/>
<feature type="binding site" evidence="4">
    <location>
        <begin position="50"/>
        <end position="51"/>
    </location>
    <ligand>
        <name>FAD</name>
        <dbReference type="ChEBI" id="CHEBI:57692"/>
    </ligand>
</feature>
<dbReference type="PANTHER" id="PTHR43563">
    <property type="entry name" value="AMINE OXIDASE"/>
    <property type="match status" value="1"/>
</dbReference>
<dbReference type="Gene3D" id="1.10.405.10">
    <property type="entry name" value="Guanine Nucleotide Dissociation Inhibitor, domain 1"/>
    <property type="match status" value="1"/>
</dbReference>
<keyword evidence="7" id="KW-1185">Reference proteome</keyword>
<dbReference type="InterPro" id="IPR036188">
    <property type="entry name" value="FAD/NAD-bd_sf"/>
</dbReference>
<comment type="cofactor">
    <cofactor evidence="1">
        <name>FAD</name>
        <dbReference type="ChEBI" id="CHEBI:57692"/>
    </cofactor>
</comment>
<reference evidence="7" key="1">
    <citation type="submission" date="2016-10" db="EMBL/GenBank/DDBJ databases">
        <authorList>
            <person name="Varghese N."/>
            <person name="Submissions S."/>
        </authorList>
    </citation>
    <scope>NUCLEOTIDE SEQUENCE [LARGE SCALE GENOMIC DNA]</scope>
    <source>
        <strain evidence="7">ATCC 35263</strain>
    </source>
</reference>
<evidence type="ECO:0000256" key="4">
    <source>
        <dbReference type="PIRSR" id="PIRSR601613-1"/>
    </source>
</evidence>
<organism evidence="6 7">
    <name type="scientific">Thermoleophilum album</name>
    <dbReference type="NCBI Taxonomy" id="29539"/>
    <lineage>
        <taxon>Bacteria</taxon>
        <taxon>Bacillati</taxon>
        <taxon>Actinomycetota</taxon>
        <taxon>Thermoleophilia</taxon>
        <taxon>Thermoleophilales</taxon>
        <taxon>Thermoleophilaceae</taxon>
        <taxon>Thermoleophilum</taxon>
    </lineage>
</organism>
<dbReference type="InterPro" id="IPR002937">
    <property type="entry name" value="Amino_oxidase"/>
</dbReference>